<proteinExistence type="inferred from homology"/>
<sequence length="328" mass="34102">MTIRSTLRTLLFGCIATAAASIASAQSLDTYPTRPVTIVVPFPPGGGTDVGARLVAQKLSLKWGQPVIVENRGGAAGRLGADVVAKAKPDGYTLLVGNVGTQSVNPALYKKMPYDADKAFAPIGMIAELPLVMLVTPALPWQNIKDVVEAAKQEPGKITFASSGAGGAPHLAGEIFQQASGTKMLHIAYKGGGPAALDLMAGHVNIYFGTVLESVGHVKAGKLKGLGVTSANRSPALPELPTIAESGYAGFDTGSWIGLLAPAGTPVAIVNKVSADLREVLALPDTKNTLITQGATPWPMTPEQFAARINSDRQRYGKIIEENNLSAD</sequence>
<dbReference type="SUPFAM" id="SSF53850">
    <property type="entry name" value="Periplasmic binding protein-like II"/>
    <property type="match status" value="1"/>
</dbReference>
<gene>
    <name evidence="3" type="ORF">KZZ10_10535</name>
</gene>
<feature type="signal peptide" evidence="2">
    <location>
        <begin position="1"/>
        <end position="25"/>
    </location>
</feature>
<dbReference type="InterPro" id="IPR005064">
    <property type="entry name" value="BUG"/>
</dbReference>
<dbReference type="PIRSF" id="PIRSF017082">
    <property type="entry name" value="YflP"/>
    <property type="match status" value="1"/>
</dbReference>
<dbReference type="PANTHER" id="PTHR42928:SF5">
    <property type="entry name" value="BLR1237 PROTEIN"/>
    <property type="match status" value="1"/>
</dbReference>
<keyword evidence="4" id="KW-1185">Reference proteome</keyword>
<evidence type="ECO:0000313" key="4">
    <source>
        <dbReference type="Proteomes" id="UP000739565"/>
    </source>
</evidence>
<dbReference type="Gene3D" id="3.40.190.150">
    <property type="entry name" value="Bordetella uptake gene, domain 1"/>
    <property type="match status" value="1"/>
</dbReference>
<protein>
    <submittedName>
        <fullName evidence="3">Tripartite tricarboxylate transporter substrate binding protein</fullName>
    </submittedName>
</protein>
<dbReference type="PANTHER" id="PTHR42928">
    <property type="entry name" value="TRICARBOXYLATE-BINDING PROTEIN"/>
    <property type="match status" value="1"/>
</dbReference>
<comment type="similarity">
    <text evidence="1">Belongs to the UPF0065 (bug) family.</text>
</comment>
<organism evidence="3 4">
    <name type="scientific">Zwartia hollandica</name>
    <dbReference type="NCBI Taxonomy" id="324606"/>
    <lineage>
        <taxon>Bacteria</taxon>
        <taxon>Pseudomonadati</taxon>
        <taxon>Pseudomonadota</taxon>
        <taxon>Betaproteobacteria</taxon>
        <taxon>Burkholderiales</taxon>
        <taxon>Alcaligenaceae</taxon>
        <taxon>Zwartia</taxon>
    </lineage>
</organism>
<comment type="caution">
    <text evidence="3">The sequence shown here is derived from an EMBL/GenBank/DDBJ whole genome shotgun (WGS) entry which is preliminary data.</text>
</comment>
<dbReference type="RefSeq" id="WP_259661483.1">
    <property type="nucleotide sequence ID" value="NZ_JAHXRI010000007.1"/>
</dbReference>
<feature type="chain" id="PRO_5037245625" evidence="2">
    <location>
        <begin position="26"/>
        <end position="328"/>
    </location>
</feature>
<name>A0A953T5M9_9BURK</name>
<dbReference type="InterPro" id="IPR042100">
    <property type="entry name" value="Bug_dom1"/>
</dbReference>
<dbReference type="CDD" id="cd13578">
    <property type="entry name" value="PBP2_Bug27"/>
    <property type="match status" value="1"/>
</dbReference>
<dbReference type="Proteomes" id="UP000739565">
    <property type="component" value="Unassembled WGS sequence"/>
</dbReference>
<evidence type="ECO:0000256" key="1">
    <source>
        <dbReference type="ARBA" id="ARBA00006987"/>
    </source>
</evidence>
<dbReference type="Pfam" id="PF03401">
    <property type="entry name" value="TctC"/>
    <property type="match status" value="1"/>
</dbReference>
<evidence type="ECO:0000256" key="2">
    <source>
        <dbReference type="SAM" id="SignalP"/>
    </source>
</evidence>
<accession>A0A953T5M9</accession>
<evidence type="ECO:0000313" key="3">
    <source>
        <dbReference type="EMBL" id="MBZ1351082.1"/>
    </source>
</evidence>
<reference evidence="3" key="1">
    <citation type="submission" date="2021-07" db="EMBL/GenBank/DDBJ databases">
        <title>New genus and species of the family Alcaligenaceae.</title>
        <authorList>
            <person name="Hahn M.W."/>
        </authorList>
    </citation>
    <scope>NUCLEOTIDE SEQUENCE</scope>
    <source>
        <strain evidence="3">LF4-65</strain>
    </source>
</reference>
<keyword evidence="2" id="KW-0732">Signal</keyword>
<dbReference type="EMBL" id="JAHXRI010000007">
    <property type="protein sequence ID" value="MBZ1351082.1"/>
    <property type="molecule type" value="Genomic_DNA"/>
</dbReference>
<dbReference type="AlphaFoldDB" id="A0A953T5M9"/>
<dbReference type="Gene3D" id="3.40.190.10">
    <property type="entry name" value="Periplasmic binding protein-like II"/>
    <property type="match status" value="1"/>
</dbReference>